<name>A0ABW2HSS4_9ACTN</name>
<dbReference type="RefSeq" id="WP_378968522.1">
    <property type="nucleotide sequence ID" value="NZ_JBHTBJ010000009.1"/>
</dbReference>
<feature type="transmembrane region" description="Helical" evidence="2">
    <location>
        <begin position="70"/>
        <end position="91"/>
    </location>
</feature>
<protein>
    <recommendedName>
        <fullName evidence="5">Serine/threonine protein kinase</fullName>
    </recommendedName>
</protein>
<sequence>MKETGAPADKTAQPAQPEPAPEPTKAEPTKAEPTKAEPTKAEPAQSEPAQSEPIQPEPAESAPRWRPPRWMVGVAAAVAVLVLLGVALAALGTGGGPDKSATGTASGATPSAPTPSAPAGAGATPPTGPQAGAHPVRAGDDLARVCDGWYYPQSPKFAGKAPHQISVGVVDSMLAPRRHMLSAVRVPDQNESIWRAWTPDHPAKSQLVACLDLTRPAKQLRTCKYKDQTPATVALVQGVYRLRLYETATGRKLLDKPVTGADGDCPSVVFVAAGESLYSEVTDTQLYRLLRPFVMQKRK</sequence>
<keyword evidence="2" id="KW-1133">Transmembrane helix</keyword>
<evidence type="ECO:0000313" key="4">
    <source>
        <dbReference type="Proteomes" id="UP001596548"/>
    </source>
</evidence>
<feature type="compositionally biased region" description="Low complexity" evidence="1">
    <location>
        <begin position="100"/>
        <end position="111"/>
    </location>
</feature>
<keyword evidence="2" id="KW-0812">Transmembrane</keyword>
<proteinExistence type="predicted"/>
<feature type="region of interest" description="Disordered" evidence="1">
    <location>
        <begin position="1"/>
        <end position="64"/>
    </location>
</feature>
<keyword evidence="4" id="KW-1185">Reference proteome</keyword>
<feature type="compositionally biased region" description="Basic and acidic residues" evidence="1">
    <location>
        <begin position="24"/>
        <end position="40"/>
    </location>
</feature>
<organism evidence="3 4">
    <name type="scientific">Paractinoplanes rhizophilus</name>
    <dbReference type="NCBI Taxonomy" id="1416877"/>
    <lineage>
        <taxon>Bacteria</taxon>
        <taxon>Bacillati</taxon>
        <taxon>Actinomycetota</taxon>
        <taxon>Actinomycetes</taxon>
        <taxon>Micromonosporales</taxon>
        <taxon>Micromonosporaceae</taxon>
        <taxon>Paractinoplanes</taxon>
    </lineage>
</organism>
<reference evidence="4" key="1">
    <citation type="journal article" date="2019" name="Int. J. Syst. Evol. Microbiol.">
        <title>The Global Catalogue of Microorganisms (GCM) 10K type strain sequencing project: providing services to taxonomists for standard genome sequencing and annotation.</title>
        <authorList>
            <consortium name="The Broad Institute Genomics Platform"/>
            <consortium name="The Broad Institute Genome Sequencing Center for Infectious Disease"/>
            <person name="Wu L."/>
            <person name="Ma J."/>
        </authorList>
    </citation>
    <scope>NUCLEOTIDE SEQUENCE [LARGE SCALE GENOMIC DNA]</scope>
    <source>
        <strain evidence="4">XZYJT-10</strain>
    </source>
</reference>
<keyword evidence="2" id="KW-0472">Membrane</keyword>
<accession>A0ABW2HSS4</accession>
<gene>
    <name evidence="3" type="ORF">ACFQS1_15695</name>
</gene>
<evidence type="ECO:0000313" key="3">
    <source>
        <dbReference type="EMBL" id="MFC7275432.1"/>
    </source>
</evidence>
<dbReference type="Proteomes" id="UP001596548">
    <property type="component" value="Unassembled WGS sequence"/>
</dbReference>
<evidence type="ECO:0000256" key="2">
    <source>
        <dbReference type="SAM" id="Phobius"/>
    </source>
</evidence>
<feature type="compositionally biased region" description="Low complexity" evidence="1">
    <location>
        <begin position="117"/>
        <end position="133"/>
    </location>
</feature>
<dbReference type="EMBL" id="JBHTBJ010000009">
    <property type="protein sequence ID" value="MFC7275432.1"/>
    <property type="molecule type" value="Genomic_DNA"/>
</dbReference>
<evidence type="ECO:0008006" key="5">
    <source>
        <dbReference type="Google" id="ProtNLM"/>
    </source>
</evidence>
<comment type="caution">
    <text evidence="3">The sequence shown here is derived from an EMBL/GenBank/DDBJ whole genome shotgun (WGS) entry which is preliminary data.</text>
</comment>
<evidence type="ECO:0000256" key="1">
    <source>
        <dbReference type="SAM" id="MobiDB-lite"/>
    </source>
</evidence>
<feature type="region of interest" description="Disordered" evidence="1">
    <location>
        <begin position="95"/>
        <end position="136"/>
    </location>
</feature>